<protein>
    <submittedName>
        <fullName evidence="6">DNA-binding transcriptional LysR family regulator</fullName>
    </submittedName>
</protein>
<dbReference type="InterPro" id="IPR000847">
    <property type="entry name" value="LysR_HTH_N"/>
</dbReference>
<evidence type="ECO:0000256" key="2">
    <source>
        <dbReference type="ARBA" id="ARBA00023015"/>
    </source>
</evidence>
<keyword evidence="3 6" id="KW-0238">DNA-binding</keyword>
<dbReference type="FunFam" id="1.10.10.10:FF:000001">
    <property type="entry name" value="LysR family transcriptional regulator"/>
    <property type="match status" value="1"/>
</dbReference>
<comment type="similarity">
    <text evidence="1">Belongs to the LysR transcriptional regulatory family.</text>
</comment>
<dbReference type="InterPro" id="IPR036390">
    <property type="entry name" value="WH_DNA-bd_sf"/>
</dbReference>
<accession>A0A7Z0JCI3</accession>
<dbReference type="SUPFAM" id="SSF46785">
    <property type="entry name" value="Winged helix' DNA-binding domain"/>
    <property type="match status" value="1"/>
</dbReference>
<dbReference type="Pfam" id="PF00126">
    <property type="entry name" value="HTH_1"/>
    <property type="match status" value="1"/>
</dbReference>
<dbReference type="GO" id="GO:0003700">
    <property type="term" value="F:DNA-binding transcription factor activity"/>
    <property type="evidence" value="ECO:0007669"/>
    <property type="project" value="InterPro"/>
</dbReference>
<dbReference type="CDD" id="cd05466">
    <property type="entry name" value="PBP2_LTTR_substrate"/>
    <property type="match status" value="1"/>
</dbReference>
<keyword evidence="7" id="KW-1185">Reference proteome</keyword>
<dbReference type="PANTHER" id="PTHR30126">
    <property type="entry name" value="HTH-TYPE TRANSCRIPTIONAL REGULATOR"/>
    <property type="match status" value="1"/>
</dbReference>
<dbReference type="PROSITE" id="PS50931">
    <property type="entry name" value="HTH_LYSR"/>
    <property type="match status" value="1"/>
</dbReference>
<keyword evidence="4" id="KW-0804">Transcription</keyword>
<evidence type="ECO:0000256" key="3">
    <source>
        <dbReference type="ARBA" id="ARBA00023125"/>
    </source>
</evidence>
<dbReference type="InterPro" id="IPR005119">
    <property type="entry name" value="LysR_subst-bd"/>
</dbReference>
<name>A0A7Z0JCI3_9ACTN</name>
<sequence length="307" mass="32006">MDTRLLRTFTALARTENFTAAAEELHVAQSTVTVHIRDLEKELGTRLFDRLPRGARLTSHGHRLLARAEEVLDAEARLRAAADDGAPLSGRIVVGAGETLCSSLLPGVVADLRAAEPGIDVQIHAAGTAEAVEGLRSGRVDVALLLEEEAGAPDVAAQAVTRLPLVLVAAPGHPLAALDRPVTPTDLAATEVFLLEEGCSYSDALAHELSALPGERPRTTRFGSAEAARTCVAAGLGVALLPGVAVDQALADRRLTVLDGPGAPDVAVLIARHRARWTSPAAHAVTDALERGLRRGAAGRGLVLTRA</sequence>
<dbReference type="PRINTS" id="PR00039">
    <property type="entry name" value="HTHLYSR"/>
</dbReference>
<dbReference type="AlphaFoldDB" id="A0A7Z0JCI3"/>
<reference evidence="6 7" key="1">
    <citation type="submission" date="2020-07" db="EMBL/GenBank/DDBJ databases">
        <title>Sequencing the genomes of 1000 actinobacteria strains.</title>
        <authorList>
            <person name="Klenk H.-P."/>
        </authorList>
    </citation>
    <scope>NUCLEOTIDE SEQUENCE [LARGE SCALE GENOMIC DNA]</scope>
    <source>
        <strain evidence="6 7">DSM 44442</strain>
    </source>
</reference>
<evidence type="ECO:0000256" key="1">
    <source>
        <dbReference type="ARBA" id="ARBA00009437"/>
    </source>
</evidence>
<comment type="caution">
    <text evidence="6">The sequence shown here is derived from an EMBL/GenBank/DDBJ whole genome shotgun (WGS) entry which is preliminary data.</text>
</comment>
<organism evidence="6 7">
    <name type="scientific">Nocardiopsis aegyptia</name>
    <dbReference type="NCBI Taxonomy" id="220378"/>
    <lineage>
        <taxon>Bacteria</taxon>
        <taxon>Bacillati</taxon>
        <taxon>Actinomycetota</taxon>
        <taxon>Actinomycetes</taxon>
        <taxon>Streptosporangiales</taxon>
        <taxon>Nocardiopsidaceae</taxon>
        <taxon>Nocardiopsis</taxon>
    </lineage>
</organism>
<dbReference type="SUPFAM" id="SSF53850">
    <property type="entry name" value="Periplasmic binding protein-like II"/>
    <property type="match status" value="1"/>
</dbReference>
<dbReference type="RefSeq" id="WP_179827327.1">
    <property type="nucleotide sequence ID" value="NZ_JACCFS010000001.1"/>
</dbReference>
<keyword evidence="2" id="KW-0805">Transcription regulation</keyword>
<evidence type="ECO:0000313" key="7">
    <source>
        <dbReference type="Proteomes" id="UP000572051"/>
    </source>
</evidence>
<dbReference type="PANTHER" id="PTHR30126:SF39">
    <property type="entry name" value="HTH-TYPE TRANSCRIPTIONAL REGULATOR CYSL"/>
    <property type="match status" value="1"/>
</dbReference>
<proteinExistence type="inferred from homology"/>
<evidence type="ECO:0000259" key="5">
    <source>
        <dbReference type="PROSITE" id="PS50931"/>
    </source>
</evidence>
<evidence type="ECO:0000313" key="6">
    <source>
        <dbReference type="EMBL" id="NYJ36977.1"/>
    </source>
</evidence>
<dbReference type="InterPro" id="IPR036388">
    <property type="entry name" value="WH-like_DNA-bd_sf"/>
</dbReference>
<feature type="domain" description="HTH lysR-type" evidence="5">
    <location>
        <begin position="1"/>
        <end position="58"/>
    </location>
</feature>
<dbReference type="GO" id="GO:0000976">
    <property type="term" value="F:transcription cis-regulatory region binding"/>
    <property type="evidence" value="ECO:0007669"/>
    <property type="project" value="TreeGrafter"/>
</dbReference>
<evidence type="ECO:0000256" key="4">
    <source>
        <dbReference type="ARBA" id="ARBA00023163"/>
    </source>
</evidence>
<dbReference type="Gene3D" id="1.10.10.10">
    <property type="entry name" value="Winged helix-like DNA-binding domain superfamily/Winged helix DNA-binding domain"/>
    <property type="match status" value="1"/>
</dbReference>
<dbReference type="Proteomes" id="UP000572051">
    <property type="component" value="Unassembled WGS sequence"/>
</dbReference>
<dbReference type="EMBL" id="JACCFS010000001">
    <property type="protein sequence ID" value="NYJ36977.1"/>
    <property type="molecule type" value="Genomic_DNA"/>
</dbReference>
<dbReference type="Gene3D" id="3.40.190.10">
    <property type="entry name" value="Periplasmic binding protein-like II"/>
    <property type="match status" value="2"/>
</dbReference>
<gene>
    <name evidence="6" type="ORF">HNR10_004858</name>
</gene>
<dbReference type="Pfam" id="PF03466">
    <property type="entry name" value="LysR_substrate"/>
    <property type="match status" value="1"/>
</dbReference>